<feature type="compositionally biased region" description="Polar residues" evidence="2">
    <location>
        <begin position="111"/>
        <end position="129"/>
    </location>
</feature>
<dbReference type="PANTHER" id="PTHR12767">
    <property type="entry name" value="BCL7 RELATED"/>
    <property type="match status" value="1"/>
</dbReference>
<dbReference type="Pfam" id="PF04714">
    <property type="entry name" value="BCL_N"/>
    <property type="match status" value="1"/>
</dbReference>
<dbReference type="InterPro" id="IPR006804">
    <property type="entry name" value="BCL7"/>
</dbReference>
<protein>
    <submittedName>
        <fullName evidence="4">BCL7-like protein</fullName>
    </submittedName>
</protein>
<evidence type="ECO:0000313" key="4">
    <source>
        <dbReference type="WBParaSite" id="Pan_g15607.t1"/>
    </source>
</evidence>
<evidence type="ECO:0000256" key="2">
    <source>
        <dbReference type="SAM" id="MobiDB-lite"/>
    </source>
</evidence>
<organism evidence="3 4">
    <name type="scientific">Panagrellus redivivus</name>
    <name type="common">Microworm</name>
    <dbReference type="NCBI Taxonomy" id="6233"/>
    <lineage>
        <taxon>Eukaryota</taxon>
        <taxon>Metazoa</taxon>
        <taxon>Ecdysozoa</taxon>
        <taxon>Nematoda</taxon>
        <taxon>Chromadorea</taxon>
        <taxon>Rhabditida</taxon>
        <taxon>Tylenchina</taxon>
        <taxon>Panagrolaimomorpha</taxon>
        <taxon>Panagrolaimoidea</taxon>
        <taxon>Panagrolaimidae</taxon>
        <taxon>Panagrellus</taxon>
    </lineage>
</organism>
<feature type="compositionally biased region" description="Polar residues" evidence="2">
    <location>
        <begin position="74"/>
        <end position="102"/>
    </location>
</feature>
<reference evidence="3" key="1">
    <citation type="journal article" date="2013" name="Genetics">
        <title>The draft genome and transcriptome of Panagrellus redivivus are shaped by the harsh demands of a free-living lifestyle.</title>
        <authorList>
            <person name="Srinivasan J."/>
            <person name="Dillman A.R."/>
            <person name="Macchietto M.G."/>
            <person name="Heikkinen L."/>
            <person name="Lakso M."/>
            <person name="Fracchia K.M."/>
            <person name="Antoshechkin I."/>
            <person name="Mortazavi A."/>
            <person name="Wong G."/>
            <person name="Sternberg P.W."/>
        </authorList>
    </citation>
    <scope>NUCLEOTIDE SEQUENCE [LARGE SCALE GENOMIC DNA]</scope>
    <source>
        <strain evidence="3">MT8872</strain>
    </source>
</reference>
<dbReference type="PANTHER" id="PTHR12767:SF9">
    <property type="entry name" value="BCL7-LIKE"/>
    <property type="match status" value="1"/>
</dbReference>
<dbReference type="WBParaSite" id="Pan_g15607.t1">
    <property type="protein sequence ID" value="Pan_g15607.t1"/>
    <property type="gene ID" value="Pan_g15607"/>
</dbReference>
<evidence type="ECO:0000313" key="3">
    <source>
        <dbReference type="Proteomes" id="UP000492821"/>
    </source>
</evidence>
<evidence type="ECO:0000256" key="1">
    <source>
        <dbReference type="ARBA" id="ARBA00010326"/>
    </source>
</evidence>
<reference evidence="4" key="2">
    <citation type="submission" date="2020-10" db="UniProtKB">
        <authorList>
            <consortium name="WormBaseParasite"/>
        </authorList>
    </citation>
    <scope>IDENTIFICATION</scope>
</reference>
<sequence length="141" mass="15708">MSRSQRAETRNRAKDDLKRVINAIDKVRKWKKRWIVLKDTQLVVPKWLPVVDTPTAPKPVAAVASSTTLEATMNTNTNSSTQLNEDSNASFMAEESNQTQTMDPFDYSKSAGVSTDFSGVTNETPNQKPAPTEAELQRTHI</sequence>
<name>A0A7E4V373_PANRE</name>
<keyword evidence="3" id="KW-1185">Reference proteome</keyword>
<dbReference type="Proteomes" id="UP000492821">
    <property type="component" value="Unassembled WGS sequence"/>
</dbReference>
<accession>A0A7E4V373</accession>
<feature type="region of interest" description="Disordered" evidence="2">
    <location>
        <begin position="74"/>
        <end position="141"/>
    </location>
</feature>
<comment type="similarity">
    <text evidence="1">Belongs to the BCL7 family.</text>
</comment>
<dbReference type="AlphaFoldDB" id="A0A7E4V373"/>
<proteinExistence type="inferred from homology"/>